<dbReference type="Proteomes" id="UP000536909">
    <property type="component" value="Unassembled WGS sequence"/>
</dbReference>
<comment type="caution">
    <text evidence="2">The sequence shown here is derived from an EMBL/GenBank/DDBJ whole genome shotgun (WGS) entry which is preliminary data.</text>
</comment>
<dbReference type="Proteomes" id="UP000308000">
    <property type="component" value="Unassembled WGS sequence"/>
</dbReference>
<evidence type="ECO:0000313" key="3">
    <source>
        <dbReference type="Proteomes" id="UP000308000"/>
    </source>
</evidence>
<sequence length="211" mass="22421">MLKAGVYALVALGIFALVFALLPQNPAEGAQTGATLQGVALTLYPARDVDAVWRFRAADVTSDPLKGETHLAGLSDGGRWIRKRGADGQTTGPAVLDATLSAPDLTIDAQDNMLTRQARITLVQQCADIDLKGTPQQPVRVEQGYGFSAPVAALDSPFLTGRITRLRMSFQFQIDDSGEDSRISAPLDPTETCKNGKRVPLADVAARGDST</sequence>
<accession>A0AAJ5JXF9</accession>
<reference evidence="1 4" key="2">
    <citation type="submission" date="2020-08" db="EMBL/GenBank/DDBJ databases">
        <title>Genomic Encyclopedia of Type Strains, Phase IV (KMG-IV): sequencing the most valuable type-strain genomes for metagenomic binning, comparative biology and taxonomic classification.</title>
        <authorList>
            <person name="Goeker M."/>
        </authorList>
    </citation>
    <scope>NUCLEOTIDE SEQUENCE [LARGE SCALE GENOMIC DNA]</scope>
    <source>
        <strain evidence="1 4">DSM 105434</strain>
    </source>
</reference>
<gene>
    <name evidence="2" type="ORF">FCS05_18450</name>
    <name evidence="1" type="ORF">HNQ10_004023</name>
</gene>
<evidence type="ECO:0000313" key="2">
    <source>
        <dbReference type="EMBL" id="TLK21976.1"/>
    </source>
</evidence>
<name>A0AAJ5JXF9_9DEIO</name>
<organism evidence="2 3">
    <name type="scientific">Deinococcus metallilatus</name>
    <dbReference type="NCBI Taxonomy" id="1211322"/>
    <lineage>
        <taxon>Bacteria</taxon>
        <taxon>Thermotogati</taxon>
        <taxon>Deinococcota</taxon>
        <taxon>Deinococci</taxon>
        <taxon>Deinococcales</taxon>
        <taxon>Deinococcaceae</taxon>
        <taxon>Deinococcus</taxon>
    </lineage>
</organism>
<proteinExistence type="predicted"/>
<dbReference type="EMBL" id="JACHFV010000018">
    <property type="protein sequence ID" value="MBB5297156.1"/>
    <property type="molecule type" value="Genomic_DNA"/>
</dbReference>
<reference evidence="2 3" key="1">
    <citation type="submission" date="2019-04" db="EMBL/GenBank/DDBJ databases">
        <title>Deinococcus metalilatus MA1002 mutant No.5.</title>
        <authorList>
            <person name="Park W."/>
            <person name="Park C."/>
        </authorList>
    </citation>
    <scope>NUCLEOTIDE SEQUENCE [LARGE SCALE GENOMIC DNA]</scope>
    <source>
        <strain evidence="2 3">MA1002-m5</strain>
    </source>
</reference>
<evidence type="ECO:0000313" key="1">
    <source>
        <dbReference type="EMBL" id="MBB5297156.1"/>
    </source>
</evidence>
<dbReference type="AlphaFoldDB" id="A0AAJ5JXF9"/>
<protein>
    <submittedName>
        <fullName evidence="2">Uncharacterized protein</fullName>
    </submittedName>
</protein>
<evidence type="ECO:0000313" key="4">
    <source>
        <dbReference type="Proteomes" id="UP000536909"/>
    </source>
</evidence>
<dbReference type="RefSeq" id="WP_129120447.1">
    <property type="nucleotide sequence ID" value="NZ_BSUI01000037.1"/>
</dbReference>
<dbReference type="EMBL" id="VBRC01000019">
    <property type="protein sequence ID" value="TLK21976.1"/>
    <property type="molecule type" value="Genomic_DNA"/>
</dbReference>
<keyword evidence="4" id="KW-1185">Reference proteome</keyword>